<dbReference type="Proteomes" id="UP000193642">
    <property type="component" value="Unassembled WGS sequence"/>
</dbReference>
<reference evidence="3 4" key="1">
    <citation type="submission" date="2016-07" db="EMBL/GenBank/DDBJ databases">
        <title>Pervasive Adenine N6-methylation of Active Genes in Fungi.</title>
        <authorList>
            <consortium name="DOE Joint Genome Institute"/>
            <person name="Mondo S.J."/>
            <person name="Dannebaum R.O."/>
            <person name="Kuo R.C."/>
            <person name="Labutti K."/>
            <person name="Haridas S."/>
            <person name="Kuo A."/>
            <person name="Salamov A."/>
            <person name="Ahrendt S.R."/>
            <person name="Lipzen A."/>
            <person name="Sullivan W."/>
            <person name="Andreopoulos W.B."/>
            <person name="Clum A."/>
            <person name="Lindquist E."/>
            <person name="Daum C."/>
            <person name="Ramamoorthy G.K."/>
            <person name="Gryganskyi A."/>
            <person name="Culley D."/>
            <person name="Magnuson J.K."/>
            <person name="James T.Y."/>
            <person name="O'Malley M.A."/>
            <person name="Stajich J.E."/>
            <person name="Spatafora J.W."/>
            <person name="Visel A."/>
            <person name="Grigoriev I.V."/>
        </authorList>
    </citation>
    <scope>NUCLEOTIDE SEQUENCE [LARGE SCALE GENOMIC DNA]</scope>
    <source>
        <strain evidence="3 4">JEL800</strain>
    </source>
</reference>
<dbReference type="InterPro" id="IPR036426">
    <property type="entry name" value="Bulb-type_lectin_dom_sf"/>
</dbReference>
<sequence>MLVSLLVSLFAASVNAQCGNLGNWNPVSSLMQYNSAAGSAVTGNTFLTCLVAQNWIPQCTRLSAPNGQFALVLQPDGNAVVYNVWYQSTCNYNQGCVSSTWSTGTYNTGAGAIQLNNGRFQVNQQPSSQSRWDSGTQGSASGTLLCMQKKVHANYMSSFFVIVALFASSINAQCGNLGNWNPVTSLLQYNPASGGAITGNSYLNCLRAQNWISQCTRLSAPNGQYALVLQPDGNAVIYNVWYQGTCNYGNGCVSSTWSTGTWNTGAGAIQLNNGRFQINQQPNSGSRWDSGSQGSASGTLLCMQNDGNLVVYDGSSVVWALNR</sequence>
<feature type="domain" description="Bulb-type lectin" evidence="2">
    <location>
        <begin position="203"/>
        <end position="323"/>
    </location>
</feature>
<accession>A0A1Y2BKB5</accession>
<comment type="caution">
    <text evidence="3">The sequence shown here is derived from an EMBL/GenBank/DDBJ whole genome shotgun (WGS) entry which is preliminary data.</text>
</comment>
<feature type="signal peptide" evidence="1">
    <location>
        <begin position="1"/>
        <end position="16"/>
    </location>
</feature>
<dbReference type="OrthoDB" id="2101244at2759"/>
<dbReference type="InterPro" id="IPR001480">
    <property type="entry name" value="Bulb-type_lectin_dom"/>
</dbReference>
<evidence type="ECO:0000259" key="2">
    <source>
        <dbReference type="PROSITE" id="PS50927"/>
    </source>
</evidence>
<keyword evidence="4" id="KW-1185">Reference proteome</keyword>
<evidence type="ECO:0000313" key="4">
    <source>
        <dbReference type="Proteomes" id="UP000193642"/>
    </source>
</evidence>
<proteinExistence type="predicted"/>
<feature type="chain" id="PRO_5012078881" description="Bulb-type lectin domain-containing protein" evidence="1">
    <location>
        <begin position="17"/>
        <end position="323"/>
    </location>
</feature>
<dbReference type="EMBL" id="MCGO01000060">
    <property type="protein sequence ID" value="ORY35213.1"/>
    <property type="molecule type" value="Genomic_DNA"/>
</dbReference>
<dbReference type="SUPFAM" id="SSF51110">
    <property type="entry name" value="alpha-D-mannose-specific plant lectins"/>
    <property type="match status" value="2"/>
</dbReference>
<evidence type="ECO:0000256" key="1">
    <source>
        <dbReference type="SAM" id="SignalP"/>
    </source>
</evidence>
<gene>
    <name evidence="3" type="ORF">BCR33DRAFT_770672</name>
</gene>
<keyword evidence="1" id="KW-0732">Signal</keyword>
<protein>
    <recommendedName>
        <fullName evidence="2">Bulb-type lectin domain-containing protein</fullName>
    </recommendedName>
</protein>
<name>A0A1Y2BKB5_9FUNG</name>
<organism evidence="3 4">
    <name type="scientific">Rhizoclosmatium globosum</name>
    <dbReference type="NCBI Taxonomy" id="329046"/>
    <lineage>
        <taxon>Eukaryota</taxon>
        <taxon>Fungi</taxon>
        <taxon>Fungi incertae sedis</taxon>
        <taxon>Chytridiomycota</taxon>
        <taxon>Chytridiomycota incertae sedis</taxon>
        <taxon>Chytridiomycetes</taxon>
        <taxon>Chytridiales</taxon>
        <taxon>Chytriomycetaceae</taxon>
        <taxon>Rhizoclosmatium</taxon>
    </lineage>
</organism>
<dbReference type="PROSITE" id="PS50927">
    <property type="entry name" value="BULB_LECTIN"/>
    <property type="match status" value="1"/>
</dbReference>
<dbReference type="AlphaFoldDB" id="A0A1Y2BKB5"/>
<dbReference type="Gene3D" id="2.90.10.30">
    <property type="match status" value="1"/>
</dbReference>
<dbReference type="Gene3D" id="2.90.10.10">
    <property type="entry name" value="Bulb-type lectin domain"/>
    <property type="match status" value="2"/>
</dbReference>
<evidence type="ECO:0000313" key="3">
    <source>
        <dbReference type="EMBL" id="ORY35213.1"/>
    </source>
</evidence>